<dbReference type="PANTHER" id="PTHR43031">
    <property type="entry name" value="FAD-DEPENDENT OXIDOREDUCTASE"/>
    <property type="match status" value="1"/>
</dbReference>
<dbReference type="InterPro" id="IPR001763">
    <property type="entry name" value="Rhodanese-like_dom"/>
</dbReference>
<proteinExistence type="predicted"/>
<evidence type="ECO:0000259" key="1">
    <source>
        <dbReference type="PROSITE" id="PS50206"/>
    </source>
</evidence>
<dbReference type="InterPro" id="IPR050229">
    <property type="entry name" value="GlpE_sulfurtransferase"/>
</dbReference>
<sequence>MFFLKKLFSSVKTISSQEAMELISKADPNEIQIVDVRQPKEYEKGHIPRAYLMPLSELSQKAKALDPSKTTIVY</sequence>
<dbReference type="PANTHER" id="PTHR43031:SF1">
    <property type="entry name" value="PYRIDINE NUCLEOTIDE-DISULPHIDE OXIDOREDUCTASE"/>
    <property type="match status" value="1"/>
</dbReference>
<dbReference type="AlphaFoldDB" id="A0A1B9F5G4"/>
<reference evidence="2 3" key="1">
    <citation type="submission" date="2016-06" db="EMBL/GenBank/DDBJ databases">
        <title>Respiratory ammonification of nitrate coupled to the oxidation of elemental sulfur in deep-sea autotrophic thermophilic bacteria.</title>
        <authorList>
            <person name="Slobodkina G.B."/>
            <person name="Mardanov A.V."/>
            <person name="Ravin N.V."/>
            <person name="Frolova A.A."/>
            <person name="Viryasiv M.B."/>
            <person name="Chernyh N.A."/>
            <person name="Bonch-Osmolovskaya E.A."/>
            <person name="Slobodkin A.I."/>
        </authorList>
    </citation>
    <scope>NUCLEOTIDE SEQUENCE [LARGE SCALE GENOMIC DNA]</scope>
    <source>
        <strain evidence="2 3">S69</strain>
    </source>
</reference>
<dbReference type="Proteomes" id="UP000093080">
    <property type="component" value="Unassembled WGS sequence"/>
</dbReference>
<gene>
    <name evidence="2" type="ORF">DBT_1272</name>
</gene>
<dbReference type="OrthoDB" id="285281at2"/>
<evidence type="ECO:0000313" key="3">
    <source>
        <dbReference type="Proteomes" id="UP000093080"/>
    </source>
</evidence>
<dbReference type="Gene3D" id="3.40.250.10">
    <property type="entry name" value="Rhodanese-like domain"/>
    <property type="match status" value="1"/>
</dbReference>
<keyword evidence="2" id="KW-0808">Transferase</keyword>
<evidence type="ECO:0000313" key="2">
    <source>
        <dbReference type="EMBL" id="OCC15152.1"/>
    </source>
</evidence>
<dbReference type="EMBL" id="MAGO01000006">
    <property type="protein sequence ID" value="OCC15152.1"/>
    <property type="molecule type" value="Genomic_DNA"/>
</dbReference>
<protein>
    <submittedName>
        <fullName evidence="2">Rhodanese-related sulfurtransferase</fullName>
    </submittedName>
</protein>
<accession>A0A1B9F5G4</accession>
<dbReference type="PROSITE" id="PS50206">
    <property type="entry name" value="RHODANESE_3"/>
    <property type="match status" value="1"/>
</dbReference>
<comment type="caution">
    <text evidence="2">The sequence shown here is derived from an EMBL/GenBank/DDBJ whole genome shotgun (WGS) entry which is preliminary data.</text>
</comment>
<dbReference type="Pfam" id="PF00581">
    <property type="entry name" value="Rhodanese"/>
    <property type="match status" value="1"/>
</dbReference>
<organism evidence="2 3">
    <name type="scientific">Dissulfuribacter thermophilus</name>
    <dbReference type="NCBI Taxonomy" id="1156395"/>
    <lineage>
        <taxon>Bacteria</taxon>
        <taxon>Pseudomonadati</taxon>
        <taxon>Thermodesulfobacteriota</taxon>
        <taxon>Dissulfuribacteria</taxon>
        <taxon>Dissulfuribacterales</taxon>
        <taxon>Dissulfuribacteraceae</taxon>
        <taxon>Dissulfuribacter</taxon>
    </lineage>
</organism>
<dbReference type="GO" id="GO:0016740">
    <property type="term" value="F:transferase activity"/>
    <property type="evidence" value="ECO:0007669"/>
    <property type="project" value="UniProtKB-KW"/>
</dbReference>
<keyword evidence="3" id="KW-1185">Reference proteome</keyword>
<dbReference type="CDD" id="cd00158">
    <property type="entry name" value="RHOD"/>
    <property type="match status" value="1"/>
</dbReference>
<dbReference type="SUPFAM" id="SSF52821">
    <property type="entry name" value="Rhodanese/Cell cycle control phosphatase"/>
    <property type="match status" value="1"/>
</dbReference>
<dbReference type="InterPro" id="IPR036873">
    <property type="entry name" value="Rhodanese-like_dom_sf"/>
</dbReference>
<name>A0A1B9F5G4_9BACT</name>
<feature type="domain" description="Rhodanese" evidence="1">
    <location>
        <begin position="27"/>
        <end position="74"/>
    </location>
</feature>
<dbReference type="STRING" id="1156395.DBT_1272"/>